<evidence type="ECO:0000313" key="6">
    <source>
        <dbReference type="Proteomes" id="UP000479293"/>
    </source>
</evidence>
<name>A0A7C9BBQ0_9BACT</name>
<dbReference type="PROSITE" id="PS00211">
    <property type="entry name" value="ABC_TRANSPORTER_1"/>
    <property type="match status" value="1"/>
</dbReference>
<dbReference type="SUPFAM" id="SSF52540">
    <property type="entry name" value="P-loop containing nucleoside triphosphate hydrolases"/>
    <property type="match status" value="1"/>
</dbReference>
<comment type="caution">
    <text evidence="5">The sequence shown here is derived from an EMBL/GenBank/DDBJ whole genome shotgun (WGS) entry which is preliminary data.</text>
</comment>
<keyword evidence="1" id="KW-0813">Transport</keyword>
<dbReference type="InterPro" id="IPR017871">
    <property type="entry name" value="ABC_transporter-like_CS"/>
</dbReference>
<keyword evidence="2" id="KW-0547">Nucleotide-binding</keyword>
<dbReference type="PANTHER" id="PTHR42781">
    <property type="entry name" value="SPERMIDINE/PUTRESCINE IMPORT ATP-BINDING PROTEIN POTA"/>
    <property type="match status" value="1"/>
</dbReference>
<dbReference type="AlphaFoldDB" id="A0A7C9BBQ0"/>
<dbReference type="EMBL" id="WHLY01000002">
    <property type="protein sequence ID" value="MPR35022.1"/>
    <property type="molecule type" value="Genomic_DNA"/>
</dbReference>
<dbReference type="PANTHER" id="PTHR42781:SF4">
    <property type="entry name" value="SPERMIDINE_PUTRESCINE IMPORT ATP-BINDING PROTEIN POTA"/>
    <property type="match status" value="1"/>
</dbReference>
<evidence type="ECO:0000256" key="2">
    <source>
        <dbReference type="ARBA" id="ARBA00022741"/>
    </source>
</evidence>
<dbReference type="RefSeq" id="WP_152761722.1">
    <property type="nucleotide sequence ID" value="NZ_WHLY01000002.1"/>
</dbReference>
<evidence type="ECO:0000259" key="4">
    <source>
        <dbReference type="PROSITE" id="PS50893"/>
    </source>
</evidence>
<dbReference type="InterPro" id="IPR003593">
    <property type="entry name" value="AAA+_ATPase"/>
</dbReference>
<dbReference type="GO" id="GO:0016887">
    <property type="term" value="F:ATP hydrolysis activity"/>
    <property type="evidence" value="ECO:0007669"/>
    <property type="project" value="InterPro"/>
</dbReference>
<dbReference type="InterPro" id="IPR027417">
    <property type="entry name" value="P-loop_NTPase"/>
</dbReference>
<organism evidence="5 6">
    <name type="scientific">Salmonirosea aquatica</name>
    <dbReference type="NCBI Taxonomy" id="2654236"/>
    <lineage>
        <taxon>Bacteria</taxon>
        <taxon>Pseudomonadati</taxon>
        <taxon>Bacteroidota</taxon>
        <taxon>Cytophagia</taxon>
        <taxon>Cytophagales</taxon>
        <taxon>Spirosomataceae</taxon>
        <taxon>Salmonirosea</taxon>
    </lineage>
</organism>
<sequence>MSAIPLDLQLRHSMRTATGAVALDVSMRIEAGAITILTGPSGAGKTTLLRLVAGLVKPQAGRIAFGSDVWLDTSTSIFLPPQQRKAGLVFQDYALFPHLTVRQNLAYALEKGEAPTRVEELLREMELTQLADRKPHQLSGGQQQRVALARALVPRPRLLLLDEPLSALDRSMRHRLQGYLLKLQQHYQLTVVLVTHDLGEIFRLGDHVVALEEGKIVRQGTPAQVFAPDYPTADGPVLYGEVLTCILEGENALVQALIDQRIHKLRLPAGRAVDLQPGCSFLLRYAVDAPVVEVIR</sequence>
<dbReference type="Pfam" id="PF00005">
    <property type="entry name" value="ABC_tran"/>
    <property type="match status" value="1"/>
</dbReference>
<dbReference type="InterPro" id="IPR050093">
    <property type="entry name" value="ABC_SmlMolc_Importer"/>
</dbReference>
<feature type="domain" description="ABC transporter" evidence="4">
    <location>
        <begin position="6"/>
        <end position="238"/>
    </location>
</feature>
<gene>
    <name evidence="5" type="ORF">GBK04_17095</name>
</gene>
<dbReference type="GO" id="GO:0005524">
    <property type="term" value="F:ATP binding"/>
    <property type="evidence" value="ECO:0007669"/>
    <property type="project" value="UniProtKB-KW"/>
</dbReference>
<evidence type="ECO:0000256" key="1">
    <source>
        <dbReference type="ARBA" id="ARBA00022448"/>
    </source>
</evidence>
<dbReference type="SMART" id="SM00382">
    <property type="entry name" value="AAA"/>
    <property type="match status" value="1"/>
</dbReference>
<dbReference type="Gene3D" id="3.40.50.300">
    <property type="entry name" value="P-loop containing nucleotide triphosphate hydrolases"/>
    <property type="match status" value="1"/>
</dbReference>
<keyword evidence="3 5" id="KW-0067">ATP-binding</keyword>
<dbReference type="Proteomes" id="UP000479293">
    <property type="component" value="Unassembled WGS sequence"/>
</dbReference>
<accession>A0A7C9BBQ0</accession>
<dbReference type="PROSITE" id="PS50893">
    <property type="entry name" value="ABC_TRANSPORTER_2"/>
    <property type="match status" value="1"/>
</dbReference>
<reference evidence="5 6" key="1">
    <citation type="submission" date="2019-10" db="EMBL/GenBank/DDBJ databases">
        <title>Draft Genome Sequence of Cytophagaceae sp. SJW1-29.</title>
        <authorList>
            <person name="Choi A."/>
        </authorList>
    </citation>
    <scope>NUCLEOTIDE SEQUENCE [LARGE SCALE GENOMIC DNA]</scope>
    <source>
        <strain evidence="5 6">SJW1-29</strain>
    </source>
</reference>
<evidence type="ECO:0000256" key="3">
    <source>
        <dbReference type="ARBA" id="ARBA00022840"/>
    </source>
</evidence>
<protein>
    <submittedName>
        <fullName evidence="5">ATP-binding cassette domain-containing protein</fullName>
    </submittedName>
</protein>
<keyword evidence="6" id="KW-1185">Reference proteome</keyword>
<proteinExistence type="predicted"/>
<dbReference type="InterPro" id="IPR003439">
    <property type="entry name" value="ABC_transporter-like_ATP-bd"/>
</dbReference>
<evidence type="ECO:0000313" key="5">
    <source>
        <dbReference type="EMBL" id="MPR35022.1"/>
    </source>
</evidence>